<evidence type="ECO:0000256" key="8">
    <source>
        <dbReference type="ARBA" id="ARBA00066874"/>
    </source>
</evidence>
<keyword evidence="3" id="KW-0479">Metal-binding</keyword>
<keyword evidence="5" id="KW-0862">Zinc</keyword>
<dbReference type="FunFam" id="3.30.830.10:FF:000004">
    <property type="entry name" value="Putative insulin-degrading enzyme"/>
    <property type="match status" value="1"/>
</dbReference>
<dbReference type="AlphaFoldDB" id="A0ABD0KFY0"/>
<dbReference type="PANTHER" id="PTHR43690">
    <property type="entry name" value="NARDILYSIN"/>
    <property type="match status" value="1"/>
</dbReference>
<proteinExistence type="inferred from homology"/>
<dbReference type="InterPro" id="IPR054734">
    <property type="entry name" value="PqqF-like_C_4"/>
</dbReference>
<dbReference type="Pfam" id="PF00675">
    <property type="entry name" value="Peptidase_M16"/>
    <property type="match status" value="1"/>
</dbReference>
<name>A0ABD0KFY0_9CAEN</name>
<dbReference type="PANTHER" id="PTHR43690:SF18">
    <property type="entry name" value="INSULIN-DEGRADING ENZYME-RELATED"/>
    <property type="match status" value="1"/>
</dbReference>
<feature type="domain" description="Coenzyme PQQ synthesis protein F-like C-terminal lobe" evidence="17">
    <location>
        <begin position="775"/>
        <end position="873"/>
    </location>
</feature>
<evidence type="ECO:0000256" key="4">
    <source>
        <dbReference type="ARBA" id="ARBA00022801"/>
    </source>
</evidence>
<keyword evidence="6" id="KW-0482">Metalloprotease</keyword>
<comment type="similarity">
    <text evidence="1 12">Belongs to the peptidase M16 family.</text>
</comment>
<comment type="caution">
    <text evidence="18">The sequence shown here is derived from an EMBL/GenBank/DDBJ whole genome shotgun (WGS) entry which is preliminary data.</text>
</comment>
<dbReference type="PROSITE" id="PS00143">
    <property type="entry name" value="INSULINASE"/>
    <property type="match status" value="1"/>
</dbReference>
<dbReference type="EMBL" id="JACVVK020000187">
    <property type="protein sequence ID" value="KAK7485900.1"/>
    <property type="molecule type" value="Genomic_DNA"/>
</dbReference>
<dbReference type="Proteomes" id="UP001519460">
    <property type="component" value="Unassembled WGS sequence"/>
</dbReference>
<dbReference type="GO" id="GO:0005737">
    <property type="term" value="C:cytoplasm"/>
    <property type="evidence" value="ECO:0007669"/>
    <property type="project" value="UniProtKB-ARBA"/>
</dbReference>
<dbReference type="FunFam" id="3.30.830.10:FF:000003">
    <property type="entry name" value="Insulin-degrading enzyme"/>
    <property type="match status" value="1"/>
</dbReference>
<feature type="domain" description="Peptidase M16 middle/third" evidence="16">
    <location>
        <begin position="408"/>
        <end position="675"/>
    </location>
</feature>
<feature type="region of interest" description="Disordered" evidence="13">
    <location>
        <begin position="928"/>
        <end position="958"/>
    </location>
</feature>
<comment type="catalytic activity">
    <reaction evidence="7">
        <text>Degradation of insulin, glucagon and other polypeptides. No action on proteins.</text>
        <dbReference type="EC" id="3.4.24.56"/>
    </reaction>
</comment>
<evidence type="ECO:0000259" key="16">
    <source>
        <dbReference type="Pfam" id="PF16187"/>
    </source>
</evidence>
<dbReference type="InterPro" id="IPR032632">
    <property type="entry name" value="Peptidase_M16_M"/>
</dbReference>
<evidence type="ECO:0000259" key="17">
    <source>
        <dbReference type="Pfam" id="PF22456"/>
    </source>
</evidence>
<evidence type="ECO:0000313" key="18">
    <source>
        <dbReference type="EMBL" id="KAK7485900.1"/>
    </source>
</evidence>
<feature type="domain" description="Peptidase M16 C-terminal" evidence="15">
    <location>
        <begin position="187"/>
        <end position="350"/>
    </location>
</feature>
<protein>
    <recommendedName>
        <fullName evidence="9">Insulin-degrading enzyme</fullName>
        <ecNumber evidence="8">3.4.24.56</ecNumber>
    </recommendedName>
    <alternativeName>
        <fullName evidence="11">Insulin protease</fullName>
    </alternativeName>
    <alternativeName>
        <fullName evidence="10">Insulysin</fullName>
    </alternativeName>
</protein>
<gene>
    <name evidence="18" type="ORF">BaRGS_00022895</name>
</gene>
<dbReference type="Pfam" id="PF16187">
    <property type="entry name" value="Peptidase_M16_M"/>
    <property type="match status" value="1"/>
</dbReference>
<organism evidence="18 19">
    <name type="scientific">Batillaria attramentaria</name>
    <dbReference type="NCBI Taxonomy" id="370345"/>
    <lineage>
        <taxon>Eukaryota</taxon>
        <taxon>Metazoa</taxon>
        <taxon>Spiralia</taxon>
        <taxon>Lophotrochozoa</taxon>
        <taxon>Mollusca</taxon>
        <taxon>Gastropoda</taxon>
        <taxon>Caenogastropoda</taxon>
        <taxon>Sorbeoconcha</taxon>
        <taxon>Cerithioidea</taxon>
        <taxon>Batillariidae</taxon>
        <taxon>Batillaria</taxon>
    </lineage>
</organism>
<accession>A0ABD0KFY0</accession>
<evidence type="ECO:0000256" key="13">
    <source>
        <dbReference type="SAM" id="MobiDB-lite"/>
    </source>
</evidence>
<evidence type="ECO:0000256" key="7">
    <source>
        <dbReference type="ARBA" id="ARBA00052248"/>
    </source>
</evidence>
<dbReference type="InterPro" id="IPR050626">
    <property type="entry name" value="Peptidase_M16"/>
</dbReference>
<dbReference type="Pfam" id="PF22456">
    <property type="entry name" value="PqqF-like_C_4"/>
    <property type="match status" value="1"/>
</dbReference>
<evidence type="ECO:0000256" key="11">
    <source>
        <dbReference type="ARBA" id="ARBA00080349"/>
    </source>
</evidence>
<keyword evidence="4" id="KW-0378">Hydrolase</keyword>
<keyword evidence="19" id="KW-1185">Reference proteome</keyword>
<evidence type="ECO:0000256" key="2">
    <source>
        <dbReference type="ARBA" id="ARBA00022670"/>
    </source>
</evidence>
<dbReference type="InterPro" id="IPR001431">
    <property type="entry name" value="Pept_M16_Zn_BS"/>
</dbReference>
<evidence type="ECO:0000256" key="5">
    <source>
        <dbReference type="ARBA" id="ARBA00022833"/>
    </source>
</evidence>
<evidence type="ECO:0000256" key="12">
    <source>
        <dbReference type="RuleBase" id="RU004447"/>
    </source>
</evidence>
<evidence type="ECO:0000256" key="10">
    <source>
        <dbReference type="ARBA" id="ARBA00074992"/>
    </source>
</evidence>
<reference evidence="18 19" key="1">
    <citation type="journal article" date="2023" name="Sci. Data">
        <title>Genome assembly of the Korean intertidal mud-creeper Batillaria attramentaria.</title>
        <authorList>
            <person name="Patra A.K."/>
            <person name="Ho P.T."/>
            <person name="Jun S."/>
            <person name="Lee S.J."/>
            <person name="Kim Y."/>
            <person name="Won Y.J."/>
        </authorList>
    </citation>
    <scope>NUCLEOTIDE SEQUENCE [LARGE SCALE GENOMIC DNA]</scope>
    <source>
        <strain evidence="18">Wonlab-2016</strain>
    </source>
</reference>
<sequence>MAKAHIKTVFEHDNIIRSENDNRQYRGLELNNGMKILLVSDQETDKSAAAMDVNIGHMKDPRDIPGIAHFCEHMLFLGTEKYPEENAYTKFLNEHGGGSNAFTSLEHTNFYFDVAPESLSGALDRFAQFFLCPLFTPSATEREVNAVNSENDRNLQSDPWRIFQLEKSLCNKDTLLTQPAAAGVDVREQLLSFHSQFYSSNIMALAVVGKESLDQLTEMVVPLFCGVENKSVTVPEWLDAPYGPEQSKMMVSAVPVKDVRDLAVSWGIPDLHPYYKANPGHYLGHLIGHEGPGSLLSELKARGWVNTLVGGQKSGAKGFSFFMINVDLTEEGQEHVDDIITLIYDSMCVVVKFDQRVNTVPVQYQCFYFIACWMTSSQLIYQYINCCAKKDHRNGCFDECRDLSAMQFRFKDKEKPRKLLLQLSKHASEVLSAPYLFNEFNPDLINMILEKLTPDNMRVMVVSKKFEGQTDKTEQWYGTQYRVDTIEPALIEAWNKCGLHDNLRLPDRNEFIPSDFDLVPREAEDTAMTRVWFRQDDKFLKPKACISYDFISPYAYIDPLHANLSYMFVGLFKDALNEYSYAAEIAGLHYNLDCSPYGVYLEVKGYNHKLDILLKKIMERLTTFVVDPQRFDIIKEAYERGLRNFRAEQPHQHAVYYTSVLMSEVVWTKDELLQALEDVTVERLQAFIPQLLSLLYIEALLYGNITKQKALDTTAMIEKILRETCKTKPLVPSLNRRHRCYYLYQQQNEVHNSSCIEIYYQCGLQKTETNMLLELFCQIIGDQCFDTLRTKEQLGYIVFSGVRRSKGVQGLRVIVQSDRPPMYVEGRVEAFLQKMEEELKKLSEEDFQKHVSALATKRLELPKRLAVQNAKFWSEIISQQYNFDRDNVEVAFLRKITKDDLYQFYKDMIAHDAPRRHKLSVHIVSQAGDQEVPGGTADTVAANGDSPDGPATCTTSAT</sequence>
<evidence type="ECO:0000259" key="15">
    <source>
        <dbReference type="Pfam" id="PF05193"/>
    </source>
</evidence>
<dbReference type="InterPro" id="IPR011765">
    <property type="entry name" value="Pept_M16_N"/>
</dbReference>
<dbReference type="GO" id="GO:0006508">
    <property type="term" value="P:proteolysis"/>
    <property type="evidence" value="ECO:0007669"/>
    <property type="project" value="UniProtKB-KW"/>
</dbReference>
<dbReference type="InterPro" id="IPR011249">
    <property type="entry name" value="Metalloenz_LuxS/M16"/>
</dbReference>
<dbReference type="GO" id="GO:0046872">
    <property type="term" value="F:metal ion binding"/>
    <property type="evidence" value="ECO:0007669"/>
    <property type="project" value="UniProtKB-KW"/>
</dbReference>
<dbReference type="Pfam" id="PF05193">
    <property type="entry name" value="Peptidase_M16_C"/>
    <property type="match status" value="1"/>
</dbReference>
<feature type="non-terminal residue" evidence="18">
    <location>
        <position position="958"/>
    </location>
</feature>
<evidence type="ECO:0000256" key="6">
    <source>
        <dbReference type="ARBA" id="ARBA00023049"/>
    </source>
</evidence>
<dbReference type="Gene3D" id="3.30.830.10">
    <property type="entry name" value="Metalloenzyme, LuxS/M16 peptidase-like"/>
    <property type="match status" value="5"/>
</dbReference>
<feature type="domain" description="Peptidase M16 N-terminal" evidence="14">
    <location>
        <begin position="36"/>
        <end position="171"/>
    </location>
</feature>
<evidence type="ECO:0000256" key="3">
    <source>
        <dbReference type="ARBA" id="ARBA00022723"/>
    </source>
</evidence>
<keyword evidence="2" id="KW-0645">Protease</keyword>
<evidence type="ECO:0000313" key="19">
    <source>
        <dbReference type="Proteomes" id="UP001519460"/>
    </source>
</evidence>
<dbReference type="GO" id="GO:0004222">
    <property type="term" value="F:metalloendopeptidase activity"/>
    <property type="evidence" value="ECO:0007669"/>
    <property type="project" value="UniProtKB-EC"/>
</dbReference>
<evidence type="ECO:0000256" key="1">
    <source>
        <dbReference type="ARBA" id="ARBA00007261"/>
    </source>
</evidence>
<evidence type="ECO:0000259" key="14">
    <source>
        <dbReference type="Pfam" id="PF00675"/>
    </source>
</evidence>
<dbReference type="InterPro" id="IPR007863">
    <property type="entry name" value="Peptidase_M16_C"/>
</dbReference>
<dbReference type="SUPFAM" id="SSF63411">
    <property type="entry name" value="LuxS/MPP-like metallohydrolase"/>
    <property type="match status" value="5"/>
</dbReference>
<evidence type="ECO:0000256" key="9">
    <source>
        <dbReference type="ARBA" id="ARBA00070422"/>
    </source>
</evidence>
<dbReference type="EC" id="3.4.24.56" evidence="8"/>